<protein>
    <recommendedName>
        <fullName evidence="4">Transglycosylase SLT domain-containing protein</fullName>
    </recommendedName>
</protein>
<dbReference type="RefSeq" id="XP_035347802.1">
    <property type="nucleotide sequence ID" value="XM_035491909.1"/>
</dbReference>
<dbReference type="InterPro" id="IPR023346">
    <property type="entry name" value="Lysozyme-like_dom_sf"/>
</dbReference>
<evidence type="ECO:0000313" key="2">
    <source>
        <dbReference type="EMBL" id="QKX61628.1"/>
    </source>
</evidence>
<evidence type="ECO:0000313" key="3">
    <source>
        <dbReference type="Proteomes" id="UP000509510"/>
    </source>
</evidence>
<reference evidence="3" key="1">
    <citation type="submission" date="2020-06" db="EMBL/GenBank/DDBJ databases">
        <title>A chromosome-scale genome assembly of Talaromyces rugulosus W13939.</title>
        <authorList>
            <person name="Wang B."/>
            <person name="Guo L."/>
            <person name="Ye K."/>
            <person name="Wang L."/>
        </authorList>
    </citation>
    <scope>NUCLEOTIDE SEQUENCE [LARGE SCALE GENOMIC DNA]</scope>
    <source>
        <strain evidence="3">W13939</strain>
    </source>
</reference>
<accession>A0A7H8R6Q0</accession>
<feature type="signal peptide" evidence="1">
    <location>
        <begin position="1"/>
        <end position="18"/>
    </location>
</feature>
<dbReference type="SUPFAM" id="SSF53955">
    <property type="entry name" value="Lysozyme-like"/>
    <property type="match status" value="1"/>
</dbReference>
<evidence type="ECO:0000256" key="1">
    <source>
        <dbReference type="SAM" id="SignalP"/>
    </source>
</evidence>
<organism evidence="2 3">
    <name type="scientific">Talaromyces rugulosus</name>
    <name type="common">Penicillium rugulosum</name>
    <dbReference type="NCBI Taxonomy" id="121627"/>
    <lineage>
        <taxon>Eukaryota</taxon>
        <taxon>Fungi</taxon>
        <taxon>Dikarya</taxon>
        <taxon>Ascomycota</taxon>
        <taxon>Pezizomycotina</taxon>
        <taxon>Eurotiomycetes</taxon>
        <taxon>Eurotiomycetidae</taxon>
        <taxon>Eurotiales</taxon>
        <taxon>Trichocomaceae</taxon>
        <taxon>Talaromyces</taxon>
        <taxon>Talaromyces sect. Islandici</taxon>
    </lineage>
</organism>
<sequence>MYCTTFLTSASILALVTALPTPKAASAAISDSYTYYTGDGSVADGWPDESIWGSWSDLWAANAAVMPNTCGWNGWGADDSSTEIADIQTAIEQVASSTGVDERFILAIMMQESKGCVRVPTTNYGVVNPGLMQSHDGSGTCAGVNPCPQSEITQMITDGTSGTLSGNGLQQLIAQAESTLGVTTSQAFYAAARLYNSGSADYSNLDDGLGSTPCYASDVANRLAGWVLAASSCTA</sequence>
<dbReference type="EMBL" id="CP055902">
    <property type="protein sequence ID" value="QKX61628.1"/>
    <property type="molecule type" value="Genomic_DNA"/>
</dbReference>
<feature type="chain" id="PRO_5028987668" description="Transglycosylase SLT domain-containing protein" evidence="1">
    <location>
        <begin position="19"/>
        <end position="235"/>
    </location>
</feature>
<dbReference type="Gene3D" id="1.10.530.10">
    <property type="match status" value="1"/>
</dbReference>
<dbReference type="Proteomes" id="UP000509510">
    <property type="component" value="Chromosome V"/>
</dbReference>
<keyword evidence="3" id="KW-1185">Reference proteome</keyword>
<dbReference type="AlphaFoldDB" id="A0A7H8R6Q0"/>
<dbReference type="GeneID" id="55996268"/>
<name>A0A7H8R6Q0_TALRU</name>
<keyword evidence="1" id="KW-0732">Signal</keyword>
<dbReference type="OrthoDB" id="1193027at2759"/>
<dbReference type="KEGG" id="trg:TRUGW13939_08780"/>
<proteinExistence type="predicted"/>
<evidence type="ECO:0008006" key="4">
    <source>
        <dbReference type="Google" id="ProtNLM"/>
    </source>
</evidence>
<gene>
    <name evidence="2" type="ORF">TRUGW13939_08780</name>
</gene>